<dbReference type="InterPro" id="IPR020904">
    <property type="entry name" value="Sc_DH/Rdtase_CS"/>
</dbReference>
<evidence type="ECO:0000256" key="4">
    <source>
        <dbReference type="ARBA" id="ARBA00048508"/>
    </source>
</evidence>
<dbReference type="Gene3D" id="3.40.50.720">
    <property type="entry name" value="NAD(P)-binding Rossmann-like Domain"/>
    <property type="match status" value="1"/>
</dbReference>
<dbReference type="EC" id="1.1.1.100" evidence="2"/>
<dbReference type="GO" id="GO:0004316">
    <property type="term" value="F:3-oxoacyl-[acyl-carrier-protein] reductase (NADPH) activity"/>
    <property type="evidence" value="ECO:0007669"/>
    <property type="project" value="UniProtKB-EC"/>
</dbReference>
<dbReference type="PANTHER" id="PTHR42879">
    <property type="entry name" value="3-OXOACYL-(ACYL-CARRIER-PROTEIN) REDUCTASE"/>
    <property type="match status" value="1"/>
</dbReference>
<dbReference type="CDD" id="cd05233">
    <property type="entry name" value="SDR_c"/>
    <property type="match status" value="1"/>
</dbReference>
<dbReference type="GO" id="GO:0032787">
    <property type="term" value="P:monocarboxylic acid metabolic process"/>
    <property type="evidence" value="ECO:0007669"/>
    <property type="project" value="UniProtKB-ARBA"/>
</dbReference>
<sequence>MSTQDSKSLKGKLALITGCTGGIGYATAIALARHGCSIAVHYNSAEAKANELIGEVEKFEGVKAVGFQADLSSYDGVRKLYEDVVRVMGHPDVLFNNAGVLGGTIGPNGNIQDVSVETFENTWRTNTGTAYLLTQLCLPSMEQKKWGRIVFNSRYVFAHFDDRSSYSVKLNVNAFDRSVAAGTGGVVGPHYASSKSAMHGLLHWIANRYAKDGITCNAVAPALIVETNMMANPSEELGKRIPIGRFGVPQEVASVVELLVTNAYMTNKIIVADGGWTASAF</sequence>
<dbReference type="Proteomes" id="UP001213000">
    <property type="component" value="Unassembled WGS sequence"/>
</dbReference>
<dbReference type="Pfam" id="PF13561">
    <property type="entry name" value="adh_short_C2"/>
    <property type="match status" value="1"/>
</dbReference>
<comment type="catalytic activity">
    <reaction evidence="4">
        <text>a (3R)-hydroxyacyl-[ACP] + NADP(+) = a 3-oxoacyl-[ACP] + NADPH + H(+)</text>
        <dbReference type="Rhea" id="RHEA:17397"/>
        <dbReference type="Rhea" id="RHEA-COMP:9916"/>
        <dbReference type="Rhea" id="RHEA-COMP:9945"/>
        <dbReference type="ChEBI" id="CHEBI:15378"/>
        <dbReference type="ChEBI" id="CHEBI:57783"/>
        <dbReference type="ChEBI" id="CHEBI:58349"/>
        <dbReference type="ChEBI" id="CHEBI:78776"/>
        <dbReference type="ChEBI" id="CHEBI:78827"/>
        <dbReference type="EC" id="1.1.1.100"/>
    </reaction>
</comment>
<accession>A0AAD5YUL2</accession>
<dbReference type="PANTHER" id="PTHR42879:SF2">
    <property type="entry name" value="3-OXOACYL-[ACYL-CARRIER-PROTEIN] REDUCTASE FABG"/>
    <property type="match status" value="1"/>
</dbReference>
<keyword evidence="3" id="KW-0521">NADP</keyword>
<dbReference type="InterPro" id="IPR002347">
    <property type="entry name" value="SDR_fam"/>
</dbReference>
<protein>
    <recommendedName>
        <fullName evidence="2">3-oxoacyl-[acyl-carrier-protein] reductase</fullName>
        <ecNumber evidence="2">1.1.1.100</ecNumber>
    </recommendedName>
</protein>
<organism evidence="5 6">
    <name type="scientific">Leucocoprinus birnbaumii</name>
    <dbReference type="NCBI Taxonomy" id="56174"/>
    <lineage>
        <taxon>Eukaryota</taxon>
        <taxon>Fungi</taxon>
        <taxon>Dikarya</taxon>
        <taxon>Basidiomycota</taxon>
        <taxon>Agaricomycotina</taxon>
        <taxon>Agaricomycetes</taxon>
        <taxon>Agaricomycetidae</taxon>
        <taxon>Agaricales</taxon>
        <taxon>Agaricineae</taxon>
        <taxon>Agaricaceae</taxon>
        <taxon>Leucocoprinus</taxon>
    </lineage>
</organism>
<comment type="caution">
    <text evidence="5">The sequence shown here is derived from an EMBL/GenBank/DDBJ whole genome shotgun (WGS) entry which is preliminary data.</text>
</comment>
<evidence type="ECO:0000313" key="6">
    <source>
        <dbReference type="Proteomes" id="UP001213000"/>
    </source>
</evidence>
<dbReference type="InterPro" id="IPR036291">
    <property type="entry name" value="NAD(P)-bd_dom_sf"/>
</dbReference>
<evidence type="ECO:0000256" key="2">
    <source>
        <dbReference type="ARBA" id="ARBA00012948"/>
    </source>
</evidence>
<dbReference type="EMBL" id="JANIEX010000564">
    <property type="protein sequence ID" value="KAJ3565516.1"/>
    <property type="molecule type" value="Genomic_DNA"/>
</dbReference>
<name>A0AAD5YUL2_9AGAR</name>
<reference evidence="5" key="1">
    <citation type="submission" date="2022-07" db="EMBL/GenBank/DDBJ databases">
        <title>Genome Sequence of Leucocoprinus birnbaumii.</title>
        <authorList>
            <person name="Buettner E."/>
        </authorList>
    </citation>
    <scope>NUCLEOTIDE SEQUENCE</scope>
    <source>
        <strain evidence="5">VT141</strain>
    </source>
</reference>
<dbReference type="AlphaFoldDB" id="A0AAD5YUL2"/>
<dbReference type="PRINTS" id="PR00081">
    <property type="entry name" value="GDHRDH"/>
</dbReference>
<evidence type="ECO:0000256" key="3">
    <source>
        <dbReference type="ARBA" id="ARBA00022857"/>
    </source>
</evidence>
<keyword evidence="6" id="KW-1185">Reference proteome</keyword>
<proteinExistence type="inferred from homology"/>
<dbReference type="InterPro" id="IPR050259">
    <property type="entry name" value="SDR"/>
</dbReference>
<dbReference type="SUPFAM" id="SSF51735">
    <property type="entry name" value="NAD(P)-binding Rossmann-fold domains"/>
    <property type="match status" value="1"/>
</dbReference>
<evidence type="ECO:0000313" key="5">
    <source>
        <dbReference type="EMBL" id="KAJ3565516.1"/>
    </source>
</evidence>
<dbReference type="PROSITE" id="PS00061">
    <property type="entry name" value="ADH_SHORT"/>
    <property type="match status" value="1"/>
</dbReference>
<comment type="similarity">
    <text evidence="1">Belongs to the short-chain dehydrogenases/reductases (SDR) family.</text>
</comment>
<dbReference type="Pfam" id="PF00106">
    <property type="entry name" value="adh_short"/>
    <property type="match status" value="1"/>
</dbReference>
<evidence type="ECO:0000256" key="1">
    <source>
        <dbReference type="ARBA" id="ARBA00006484"/>
    </source>
</evidence>
<gene>
    <name evidence="5" type="ORF">NP233_g7584</name>
</gene>